<dbReference type="Pfam" id="PF01249">
    <property type="entry name" value="Ribosomal_S21e"/>
    <property type="match status" value="1"/>
</dbReference>
<protein>
    <submittedName>
        <fullName evidence="4">40S ribosomal protein S21-2-like</fullName>
    </submittedName>
</protein>
<dbReference type="GO" id="GO:0006412">
    <property type="term" value="P:translation"/>
    <property type="evidence" value="ECO:0007669"/>
    <property type="project" value="InterPro"/>
</dbReference>
<dbReference type="AlphaFoldDB" id="A0A6L2NNY7"/>
<comment type="similarity">
    <text evidence="1">Belongs to the eukaryotic ribosomal protein eS21 family.</text>
</comment>
<comment type="caution">
    <text evidence="4">The sequence shown here is derived from an EMBL/GenBank/DDBJ whole genome shotgun (WGS) entry which is preliminary data.</text>
</comment>
<dbReference type="GO" id="GO:1990904">
    <property type="term" value="C:ribonucleoprotein complex"/>
    <property type="evidence" value="ECO:0007669"/>
    <property type="project" value="UniProtKB-KW"/>
</dbReference>
<evidence type="ECO:0000313" key="4">
    <source>
        <dbReference type="EMBL" id="GEU86712.1"/>
    </source>
</evidence>
<keyword evidence="2 4" id="KW-0689">Ribosomal protein</keyword>
<reference evidence="4" key="1">
    <citation type="journal article" date="2019" name="Sci. Rep.">
        <title>Draft genome of Tanacetum cinerariifolium, the natural source of mosquito coil.</title>
        <authorList>
            <person name="Yamashiro T."/>
            <person name="Shiraishi A."/>
            <person name="Satake H."/>
            <person name="Nakayama K."/>
        </authorList>
    </citation>
    <scope>NUCLEOTIDE SEQUENCE</scope>
</reference>
<organism evidence="4">
    <name type="scientific">Tanacetum cinerariifolium</name>
    <name type="common">Dalmatian daisy</name>
    <name type="synonym">Chrysanthemum cinerariifolium</name>
    <dbReference type="NCBI Taxonomy" id="118510"/>
    <lineage>
        <taxon>Eukaryota</taxon>
        <taxon>Viridiplantae</taxon>
        <taxon>Streptophyta</taxon>
        <taxon>Embryophyta</taxon>
        <taxon>Tracheophyta</taxon>
        <taxon>Spermatophyta</taxon>
        <taxon>Magnoliopsida</taxon>
        <taxon>eudicotyledons</taxon>
        <taxon>Gunneridae</taxon>
        <taxon>Pentapetalae</taxon>
        <taxon>asterids</taxon>
        <taxon>campanulids</taxon>
        <taxon>Asterales</taxon>
        <taxon>Asteraceae</taxon>
        <taxon>Asteroideae</taxon>
        <taxon>Anthemideae</taxon>
        <taxon>Anthemidinae</taxon>
        <taxon>Tanacetum</taxon>
    </lineage>
</organism>
<dbReference type="PANTHER" id="PTHR10442">
    <property type="entry name" value="40S RIBOSOMAL PROTEIN S21"/>
    <property type="match status" value="1"/>
</dbReference>
<gene>
    <name evidence="4" type="ORF">Tci_058690</name>
</gene>
<proteinExistence type="inferred from homology"/>
<evidence type="ECO:0000256" key="2">
    <source>
        <dbReference type="ARBA" id="ARBA00022980"/>
    </source>
</evidence>
<accession>A0A6L2NNY7</accession>
<dbReference type="EMBL" id="BKCJ010009386">
    <property type="protein sequence ID" value="GEU86712.1"/>
    <property type="molecule type" value="Genomic_DNA"/>
</dbReference>
<dbReference type="InterPro" id="IPR038579">
    <property type="entry name" value="Ribosomal_eS21_sf"/>
</dbReference>
<dbReference type="GO" id="GO:0005840">
    <property type="term" value="C:ribosome"/>
    <property type="evidence" value="ECO:0007669"/>
    <property type="project" value="UniProtKB-KW"/>
</dbReference>
<keyword evidence="3" id="KW-0687">Ribonucleoprotein</keyword>
<sequence>MQNEEGRNMDLYILRNCSATNRLITSKDHASVQISVGHFCESTRSPFLYFALCGFVRRQVAIYLQKGNGSKVVGRGHVLDVFASMGREEDMYRKNGSNGEMRKTEVFVSFRVKCLTPDVYNDMFS</sequence>
<dbReference type="Gene3D" id="3.30.1230.20">
    <property type="match status" value="1"/>
</dbReference>
<name>A0A6L2NNY7_TANCI</name>
<evidence type="ECO:0000256" key="3">
    <source>
        <dbReference type="ARBA" id="ARBA00023274"/>
    </source>
</evidence>
<dbReference type="InterPro" id="IPR001931">
    <property type="entry name" value="Ribosomal_eS21"/>
</dbReference>
<dbReference type="GO" id="GO:0003735">
    <property type="term" value="F:structural constituent of ribosome"/>
    <property type="evidence" value="ECO:0007669"/>
    <property type="project" value="InterPro"/>
</dbReference>
<evidence type="ECO:0000256" key="1">
    <source>
        <dbReference type="ARBA" id="ARBA00010228"/>
    </source>
</evidence>